<evidence type="ECO:0000313" key="1">
    <source>
        <dbReference type="EMBL" id="CAI9577831.1"/>
    </source>
</evidence>
<keyword evidence="2" id="KW-1185">Reference proteome</keyword>
<organism evidence="1 2">
    <name type="scientific">Staurois parvus</name>
    <dbReference type="NCBI Taxonomy" id="386267"/>
    <lineage>
        <taxon>Eukaryota</taxon>
        <taxon>Metazoa</taxon>
        <taxon>Chordata</taxon>
        <taxon>Craniata</taxon>
        <taxon>Vertebrata</taxon>
        <taxon>Euteleostomi</taxon>
        <taxon>Amphibia</taxon>
        <taxon>Batrachia</taxon>
        <taxon>Anura</taxon>
        <taxon>Neobatrachia</taxon>
        <taxon>Ranoidea</taxon>
        <taxon>Ranidae</taxon>
        <taxon>Staurois</taxon>
    </lineage>
</organism>
<evidence type="ECO:0000313" key="2">
    <source>
        <dbReference type="Proteomes" id="UP001162483"/>
    </source>
</evidence>
<gene>
    <name evidence="1" type="ORF">SPARVUS_LOCUS8779875</name>
</gene>
<accession>A0ABN9E2K4</accession>
<sequence length="43" mass="4539">MIPYCPGPLELSVRPCGSLLPITAHQCCLSVTPISAHQCCLSV</sequence>
<protein>
    <submittedName>
        <fullName evidence="1">Uncharacterized protein</fullName>
    </submittedName>
</protein>
<proteinExistence type="predicted"/>
<reference evidence="1" key="1">
    <citation type="submission" date="2023-05" db="EMBL/GenBank/DDBJ databases">
        <authorList>
            <person name="Stuckert A."/>
        </authorList>
    </citation>
    <scope>NUCLEOTIDE SEQUENCE</scope>
</reference>
<feature type="non-terminal residue" evidence="1">
    <location>
        <position position="43"/>
    </location>
</feature>
<comment type="caution">
    <text evidence="1">The sequence shown here is derived from an EMBL/GenBank/DDBJ whole genome shotgun (WGS) entry which is preliminary data.</text>
</comment>
<name>A0ABN9E2K4_9NEOB</name>
<dbReference type="EMBL" id="CATNWA010014948">
    <property type="protein sequence ID" value="CAI9577831.1"/>
    <property type="molecule type" value="Genomic_DNA"/>
</dbReference>
<dbReference type="Proteomes" id="UP001162483">
    <property type="component" value="Unassembled WGS sequence"/>
</dbReference>